<gene>
    <name evidence="2" type="ORF">GH807_09455</name>
</gene>
<comment type="caution">
    <text evidence="2">The sequence shown here is derived from an EMBL/GenBank/DDBJ whole genome shotgun (WGS) entry which is preliminary data.</text>
</comment>
<dbReference type="InterPro" id="IPR000257">
    <property type="entry name" value="Uroporphyrinogen_deCOase"/>
</dbReference>
<dbReference type="CDD" id="cd03309">
    <property type="entry name" value="CmuC_like"/>
    <property type="match status" value="1"/>
</dbReference>
<feature type="domain" description="Uroporphyrinogen decarboxylase (URO-D)" evidence="1">
    <location>
        <begin position="111"/>
        <end position="309"/>
    </location>
</feature>
<dbReference type="SUPFAM" id="SSF51726">
    <property type="entry name" value="UROD/MetE-like"/>
    <property type="match status" value="1"/>
</dbReference>
<evidence type="ECO:0000313" key="3">
    <source>
        <dbReference type="Proteomes" id="UP000653358"/>
    </source>
</evidence>
<name>A0ABR6WL97_9FIRM</name>
<dbReference type="PANTHER" id="PTHR47099:SF1">
    <property type="entry name" value="METHYLCOBAMIDE:COM METHYLTRANSFERASE MTBA"/>
    <property type="match status" value="1"/>
</dbReference>
<keyword evidence="3" id="KW-1185">Reference proteome</keyword>
<dbReference type="Gene3D" id="3.20.20.210">
    <property type="match status" value="1"/>
</dbReference>
<dbReference type="Pfam" id="PF01208">
    <property type="entry name" value="URO-D"/>
    <property type="match status" value="1"/>
</dbReference>
<dbReference type="InterPro" id="IPR052024">
    <property type="entry name" value="Methanogen_methyltrans"/>
</dbReference>
<evidence type="ECO:0000259" key="1">
    <source>
        <dbReference type="Pfam" id="PF01208"/>
    </source>
</evidence>
<dbReference type="EMBL" id="WJBB01000010">
    <property type="protein sequence ID" value="MBC3797273.1"/>
    <property type="molecule type" value="Genomic_DNA"/>
</dbReference>
<protein>
    <submittedName>
        <fullName evidence="2">Uroporphyrinogen decarboxylase</fullName>
    </submittedName>
</protein>
<reference evidence="2 3" key="1">
    <citation type="journal article" date="2020" name="mSystems">
        <title>Defining Genomic and Predicted Metabolic Features of the Acetobacterium Genus.</title>
        <authorList>
            <person name="Ross D.E."/>
            <person name="Marshall C.W."/>
            <person name="Gulliver D."/>
            <person name="May H.D."/>
            <person name="Norman R.S."/>
        </authorList>
    </citation>
    <scope>NUCLEOTIDE SEQUENCE [LARGE SCALE GENOMIC DNA]</scope>
    <source>
        <strain evidence="2 3">DSM 9173</strain>
    </source>
</reference>
<organism evidence="2 3">
    <name type="scientific">Acetobacterium tundrae</name>
    <dbReference type="NCBI Taxonomy" id="132932"/>
    <lineage>
        <taxon>Bacteria</taxon>
        <taxon>Bacillati</taxon>
        <taxon>Bacillota</taxon>
        <taxon>Clostridia</taxon>
        <taxon>Eubacteriales</taxon>
        <taxon>Eubacteriaceae</taxon>
        <taxon>Acetobacterium</taxon>
    </lineage>
</organism>
<evidence type="ECO:0000313" key="2">
    <source>
        <dbReference type="EMBL" id="MBC3797273.1"/>
    </source>
</evidence>
<dbReference type="InterPro" id="IPR038071">
    <property type="entry name" value="UROD/MetE-like_sf"/>
</dbReference>
<proteinExistence type="predicted"/>
<dbReference type="PANTHER" id="PTHR47099">
    <property type="entry name" value="METHYLCOBAMIDE:COM METHYLTRANSFERASE MTBA"/>
    <property type="match status" value="1"/>
</dbReference>
<accession>A0ABR6WL97</accession>
<sequence length="328" mass="37750">MLTPRQNLMETIKGGNPDRFVNQYEYLDIIMEASIMIGDMPMFPGNMGKDAWGVTWNWPEGQLGGFPMHDDEHKVLKDITEWKKYLKKPIIPTADEVWAPAIAHAKAVDRNEKFVTTFFAPGLFEMMHHLMGMEDALMNFYEEPEAMHELIDYIVDYELEFAKIVIDKIHPDALFHHDDWGSQISTFLAPKMFEEFFLPGYKKLYGFYKANGVELIVHHSDSFAATLVPYMIEMDMDIWQGVMNTNNIPELIAEYGGKISFMGGLHSGEIDFPEWTPEICAEYVEKACKTNGKKYYIPCLTSGLPMSSFPGVYEEVTRQIDKMSKELF</sequence>
<dbReference type="RefSeq" id="WP_148606486.1">
    <property type="nucleotide sequence ID" value="NZ_RXYB01000046.1"/>
</dbReference>
<dbReference type="Proteomes" id="UP000653358">
    <property type="component" value="Unassembled WGS sequence"/>
</dbReference>